<accession>A0A3B1DJA8</accession>
<protein>
    <recommendedName>
        <fullName evidence="3">Type II secretion system protein GspC N-terminal domain-containing protein</fullName>
    </recommendedName>
</protein>
<evidence type="ECO:0000256" key="1">
    <source>
        <dbReference type="SAM" id="Phobius"/>
    </source>
</evidence>
<dbReference type="EMBL" id="UOGJ01000080">
    <property type="protein sequence ID" value="VAX36088.1"/>
    <property type="molecule type" value="Genomic_DNA"/>
</dbReference>
<reference evidence="2" key="1">
    <citation type="submission" date="2018-06" db="EMBL/GenBank/DDBJ databases">
        <authorList>
            <person name="Zhirakovskaya E."/>
        </authorList>
    </citation>
    <scope>NUCLEOTIDE SEQUENCE</scope>
</reference>
<keyword evidence="1" id="KW-0472">Membrane</keyword>
<keyword evidence="1" id="KW-1133">Transmembrane helix</keyword>
<name>A0A3B1DJA8_9ZZZZ</name>
<organism evidence="2">
    <name type="scientific">hydrothermal vent metagenome</name>
    <dbReference type="NCBI Taxonomy" id="652676"/>
    <lineage>
        <taxon>unclassified sequences</taxon>
        <taxon>metagenomes</taxon>
        <taxon>ecological metagenomes</taxon>
    </lineage>
</organism>
<dbReference type="AlphaFoldDB" id="A0A3B1DJA8"/>
<sequence>MIYKNKYYLVFNKILYLIVGVAFLYFCFKLITGFESSNFIAMKESVYLKNKVQESSLEKKINKYDHYTKELKKRNIFSFSKDQVDSKINRPTVKKKFIQKKIPKPSPTLQMIKSLKLVGVVLDNNSEAIVVDPKNRKTLFLRKGDEVEGAVVENIVEGKVVFLFEGKKIELVQ</sequence>
<gene>
    <name evidence="2" type="ORF">MNBD_UNCLBAC01-983</name>
</gene>
<evidence type="ECO:0000313" key="2">
    <source>
        <dbReference type="EMBL" id="VAX36088.1"/>
    </source>
</evidence>
<feature type="transmembrane region" description="Helical" evidence="1">
    <location>
        <begin position="7"/>
        <end position="26"/>
    </location>
</feature>
<keyword evidence="1" id="KW-0812">Transmembrane</keyword>
<proteinExistence type="predicted"/>
<dbReference type="Gene3D" id="2.30.30.830">
    <property type="match status" value="1"/>
</dbReference>
<evidence type="ECO:0008006" key="3">
    <source>
        <dbReference type="Google" id="ProtNLM"/>
    </source>
</evidence>